<reference evidence="2" key="1">
    <citation type="submission" date="2021-02" db="EMBL/GenBank/DDBJ databases">
        <authorList>
            <person name="Nowell W R."/>
        </authorList>
    </citation>
    <scope>NUCLEOTIDE SEQUENCE</scope>
</reference>
<dbReference type="AlphaFoldDB" id="A0A815FC51"/>
<keyword evidence="1" id="KW-0175">Coiled coil</keyword>
<proteinExistence type="predicted"/>
<gene>
    <name evidence="2" type="ORF">JYZ213_LOCUS33193</name>
    <name evidence="3" type="ORF">OXD698_LOCUS4090</name>
</gene>
<comment type="caution">
    <text evidence="2">The sequence shown here is derived from an EMBL/GenBank/DDBJ whole genome shotgun (WGS) entry which is preliminary data.</text>
</comment>
<dbReference type="Proteomes" id="UP000663845">
    <property type="component" value="Unassembled WGS sequence"/>
</dbReference>
<protein>
    <submittedName>
        <fullName evidence="2">Uncharacterized protein</fullName>
    </submittedName>
</protein>
<organism evidence="2 4">
    <name type="scientific">Adineta steineri</name>
    <dbReference type="NCBI Taxonomy" id="433720"/>
    <lineage>
        <taxon>Eukaryota</taxon>
        <taxon>Metazoa</taxon>
        <taxon>Spiralia</taxon>
        <taxon>Gnathifera</taxon>
        <taxon>Rotifera</taxon>
        <taxon>Eurotatoria</taxon>
        <taxon>Bdelloidea</taxon>
        <taxon>Adinetida</taxon>
        <taxon>Adinetidae</taxon>
        <taxon>Adineta</taxon>
    </lineage>
</organism>
<evidence type="ECO:0000313" key="4">
    <source>
        <dbReference type="Proteomes" id="UP000663845"/>
    </source>
</evidence>
<feature type="coiled-coil region" evidence="1">
    <location>
        <begin position="155"/>
        <end position="182"/>
    </location>
</feature>
<name>A0A815FC51_9BILA</name>
<sequence length="383" mass="46109">MVEESKFSSIQTTEYDMTDDELLECCYSANLMTPDNKSISTHINNILQIPDYLSMKNKKIFEDIFHQKIDDSKSSMNMEELRLMTILMHQLNVLNLDKSLWNHYFKSGTSTLLTTNETNFKVWPLKIKTMIQYAQCPTRINNDSNQILVNDNMCLKYVNEYLQELNIKQQQLQEQLLLKQKQMYGYTNTTIENILHTFIQEQNQNLRLQYEYDMKLVEFDYREQLLVHKFQQENPTQQQLELIKHLFHLKYDYETARQDVLWAEQYINNNKLPEILRRVESSLPSSIHLIIDTDLHHQLCERHRKITRNYRVEMMKIIIDTMKVKSEESQKLFDDKLANMWHDQHLLPIEQRFNQTMIDIIHDHLLFITKKIEFLYPDNNVTK</sequence>
<dbReference type="EMBL" id="CAJNOG010000619">
    <property type="protein sequence ID" value="CAF1317160.1"/>
    <property type="molecule type" value="Genomic_DNA"/>
</dbReference>
<dbReference type="Proteomes" id="UP000663844">
    <property type="component" value="Unassembled WGS sequence"/>
</dbReference>
<evidence type="ECO:0000256" key="1">
    <source>
        <dbReference type="SAM" id="Coils"/>
    </source>
</evidence>
<accession>A0A815FC51</accession>
<evidence type="ECO:0000313" key="3">
    <source>
        <dbReference type="EMBL" id="CAF3554301.1"/>
    </source>
</evidence>
<dbReference type="EMBL" id="CAJOAZ010000151">
    <property type="protein sequence ID" value="CAF3554301.1"/>
    <property type="molecule type" value="Genomic_DNA"/>
</dbReference>
<evidence type="ECO:0000313" key="2">
    <source>
        <dbReference type="EMBL" id="CAF1317160.1"/>
    </source>
</evidence>